<feature type="compositionally biased region" description="Polar residues" evidence="1">
    <location>
        <begin position="29"/>
        <end position="42"/>
    </location>
</feature>
<proteinExistence type="predicted"/>
<comment type="caution">
    <text evidence="2">The sequence shown here is derived from an EMBL/GenBank/DDBJ whole genome shotgun (WGS) entry which is preliminary data.</text>
</comment>
<dbReference type="RefSeq" id="WP_281901740.1">
    <property type="nucleotide sequence ID" value="NZ_BSDI01000040.1"/>
</dbReference>
<accession>A0ABQ5R4D1</accession>
<dbReference type="EMBL" id="BSDI01000040">
    <property type="protein sequence ID" value="GLI01042.1"/>
    <property type="molecule type" value="Genomic_DNA"/>
</dbReference>
<evidence type="ECO:0008006" key="4">
    <source>
        <dbReference type="Google" id="ProtNLM"/>
    </source>
</evidence>
<protein>
    <recommendedName>
        <fullName evidence="4">SH3b domain-containing protein</fullName>
    </recommendedName>
</protein>
<evidence type="ECO:0000256" key="1">
    <source>
        <dbReference type="SAM" id="MobiDB-lite"/>
    </source>
</evidence>
<organism evidence="2 3">
    <name type="scientific">Phytohabitans aurantiacus</name>
    <dbReference type="NCBI Taxonomy" id="3016789"/>
    <lineage>
        <taxon>Bacteria</taxon>
        <taxon>Bacillati</taxon>
        <taxon>Actinomycetota</taxon>
        <taxon>Actinomycetes</taxon>
        <taxon>Micromonosporales</taxon>
        <taxon>Micromonosporaceae</taxon>
    </lineage>
</organism>
<sequence length="136" mass="14763">MLDRFLFTVSPRRRSIGVPGYPRNVLTGSVARSSSTESPNTPSRHRPALARRRGIPTPRTTMEVTLRVDDVDVDAPSVDSLPDETNVTVLSQTSGTTVTGTYGTSAIWDRIGPSRYVADGYLHTGYDGYIPGLPRG</sequence>
<dbReference type="Proteomes" id="UP001144280">
    <property type="component" value="Unassembled WGS sequence"/>
</dbReference>
<gene>
    <name evidence="2" type="ORF">Pa4123_63180</name>
</gene>
<evidence type="ECO:0000313" key="2">
    <source>
        <dbReference type="EMBL" id="GLI01042.1"/>
    </source>
</evidence>
<name>A0ABQ5R4D1_9ACTN</name>
<reference evidence="2" key="1">
    <citation type="submission" date="2022-12" db="EMBL/GenBank/DDBJ databases">
        <title>New Phytohabitans aurantiacus sp. RD004123 nov., an actinomycete isolated from soil.</title>
        <authorList>
            <person name="Triningsih D.W."/>
            <person name="Harunari E."/>
            <person name="Igarashi Y."/>
        </authorList>
    </citation>
    <scope>NUCLEOTIDE SEQUENCE</scope>
    <source>
        <strain evidence="2">RD004123</strain>
    </source>
</reference>
<evidence type="ECO:0000313" key="3">
    <source>
        <dbReference type="Proteomes" id="UP001144280"/>
    </source>
</evidence>
<feature type="region of interest" description="Disordered" evidence="1">
    <location>
        <begin position="29"/>
        <end position="57"/>
    </location>
</feature>
<feature type="compositionally biased region" description="Basic residues" evidence="1">
    <location>
        <begin position="43"/>
        <end position="54"/>
    </location>
</feature>
<keyword evidence="3" id="KW-1185">Reference proteome</keyword>